<organism evidence="2 3">
    <name type="scientific">Stephania cephalantha</name>
    <dbReference type="NCBI Taxonomy" id="152367"/>
    <lineage>
        <taxon>Eukaryota</taxon>
        <taxon>Viridiplantae</taxon>
        <taxon>Streptophyta</taxon>
        <taxon>Embryophyta</taxon>
        <taxon>Tracheophyta</taxon>
        <taxon>Spermatophyta</taxon>
        <taxon>Magnoliopsida</taxon>
        <taxon>Ranunculales</taxon>
        <taxon>Menispermaceae</taxon>
        <taxon>Menispermoideae</taxon>
        <taxon>Cissampelideae</taxon>
        <taxon>Stephania</taxon>
    </lineage>
</organism>
<proteinExistence type="predicted"/>
<keyword evidence="1" id="KW-0812">Transmembrane</keyword>
<sequence>MGFFGYMLKPKEGKGLGVIFSSDMRSYDIAFMHGSDVTMLVIVAYLGIVELHG</sequence>
<keyword evidence="1" id="KW-0472">Membrane</keyword>
<evidence type="ECO:0000313" key="2">
    <source>
        <dbReference type="EMBL" id="KAK9157774.1"/>
    </source>
</evidence>
<name>A0AAP0KTY0_9MAGN</name>
<dbReference type="Proteomes" id="UP001419268">
    <property type="component" value="Unassembled WGS sequence"/>
</dbReference>
<keyword evidence="3" id="KW-1185">Reference proteome</keyword>
<accession>A0AAP0KTY0</accession>
<evidence type="ECO:0000313" key="3">
    <source>
        <dbReference type="Proteomes" id="UP001419268"/>
    </source>
</evidence>
<reference evidence="2 3" key="1">
    <citation type="submission" date="2024-01" db="EMBL/GenBank/DDBJ databases">
        <title>Genome assemblies of Stephania.</title>
        <authorList>
            <person name="Yang L."/>
        </authorList>
    </citation>
    <scope>NUCLEOTIDE SEQUENCE [LARGE SCALE GENOMIC DNA]</scope>
    <source>
        <strain evidence="2">JXDWG</strain>
        <tissue evidence="2">Leaf</tissue>
    </source>
</reference>
<gene>
    <name evidence="2" type="ORF">Scep_004348</name>
</gene>
<dbReference type="EMBL" id="JBBNAG010000002">
    <property type="protein sequence ID" value="KAK9157774.1"/>
    <property type="molecule type" value="Genomic_DNA"/>
</dbReference>
<evidence type="ECO:0000256" key="1">
    <source>
        <dbReference type="SAM" id="Phobius"/>
    </source>
</evidence>
<feature type="transmembrane region" description="Helical" evidence="1">
    <location>
        <begin position="29"/>
        <end position="48"/>
    </location>
</feature>
<keyword evidence="1" id="KW-1133">Transmembrane helix</keyword>
<dbReference type="AlphaFoldDB" id="A0AAP0KTY0"/>
<protein>
    <submittedName>
        <fullName evidence="2">Uncharacterized protein</fullName>
    </submittedName>
</protein>
<comment type="caution">
    <text evidence="2">The sequence shown here is derived from an EMBL/GenBank/DDBJ whole genome shotgun (WGS) entry which is preliminary data.</text>
</comment>